<evidence type="ECO:0000256" key="1">
    <source>
        <dbReference type="ARBA" id="ARBA00009403"/>
    </source>
</evidence>
<feature type="signal peptide" evidence="3">
    <location>
        <begin position="1"/>
        <end position="23"/>
    </location>
</feature>
<sequence length="156" mass="18024">MMAVMRRTLLAVLLGILEASSLAVQGHQGRHVHMIPGAPSNVSLNDRRLHQVVLTTAYTYNNQSNDAFLFRPSSVHRAQRQIVKGLRYIIDLDVSRTVCRKRVPIPDLSQCEFQPEGRLHQTFRCHTEVWFIPWTNQTTMQVFYCKDTESDVYSHK</sequence>
<proteinExistence type="inferred from homology"/>
<dbReference type="GO" id="GO:0005783">
    <property type="term" value="C:endoplasmic reticulum"/>
    <property type="evidence" value="ECO:0007669"/>
    <property type="project" value="TreeGrafter"/>
</dbReference>
<dbReference type="GO" id="GO:0005794">
    <property type="term" value="C:Golgi apparatus"/>
    <property type="evidence" value="ECO:0007669"/>
    <property type="project" value="TreeGrafter"/>
</dbReference>
<evidence type="ECO:0000313" key="5">
    <source>
        <dbReference type="Ensembl" id="ENSSORP00005046729.1"/>
    </source>
</evidence>
<dbReference type="InParanoid" id="A0A673C0D2"/>
<reference evidence="5" key="2">
    <citation type="submission" date="2025-08" db="UniProtKB">
        <authorList>
            <consortium name="Ensembl"/>
        </authorList>
    </citation>
    <scope>IDENTIFICATION</scope>
</reference>
<dbReference type="PANTHER" id="PTHR47141">
    <property type="entry name" value="CYSTATIN-F"/>
    <property type="match status" value="1"/>
</dbReference>
<organism evidence="5 6">
    <name type="scientific">Sphaeramia orbicularis</name>
    <name type="common">orbiculate cardinalfish</name>
    <dbReference type="NCBI Taxonomy" id="375764"/>
    <lineage>
        <taxon>Eukaryota</taxon>
        <taxon>Metazoa</taxon>
        <taxon>Chordata</taxon>
        <taxon>Craniata</taxon>
        <taxon>Vertebrata</taxon>
        <taxon>Euteleostomi</taxon>
        <taxon>Actinopterygii</taxon>
        <taxon>Neopterygii</taxon>
        <taxon>Teleostei</taxon>
        <taxon>Neoteleostei</taxon>
        <taxon>Acanthomorphata</taxon>
        <taxon>Gobiaria</taxon>
        <taxon>Kurtiformes</taxon>
        <taxon>Apogonoidei</taxon>
        <taxon>Apogonidae</taxon>
        <taxon>Apogoninae</taxon>
        <taxon>Sphaeramia</taxon>
    </lineage>
</organism>
<dbReference type="GO" id="GO:1903979">
    <property type="term" value="P:negative regulation of microglial cell activation"/>
    <property type="evidence" value="ECO:0007669"/>
    <property type="project" value="TreeGrafter"/>
</dbReference>
<dbReference type="PANTHER" id="PTHR47141:SF1">
    <property type="entry name" value="CYSTATIN-F"/>
    <property type="match status" value="1"/>
</dbReference>
<gene>
    <name evidence="5" type="primary">LOC115433790</name>
</gene>
<evidence type="ECO:0000256" key="3">
    <source>
        <dbReference type="SAM" id="SignalP"/>
    </source>
</evidence>
<dbReference type="InterPro" id="IPR046350">
    <property type="entry name" value="Cystatin_sf"/>
</dbReference>
<accession>A0A673C0D2</accession>
<keyword evidence="6" id="KW-1185">Reference proteome</keyword>
<dbReference type="SUPFAM" id="SSF54403">
    <property type="entry name" value="Cystatin/monellin"/>
    <property type="match status" value="1"/>
</dbReference>
<keyword evidence="2" id="KW-1015">Disulfide bond</keyword>
<reference evidence="5" key="3">
    <citation type="submission" date="2025-09" db="UniProtKB">
        <authorList>
            <consortium name="Ensembl"/>
        </authorList>
    </citation>
    <scope>IDENTIFICATION</scope>
</reference>
<dbReference type="GO" id="GO:0005615">
    <property type="term" value="C:extracellular space"/>
    <property type="evidence" value="ECO:0007669"/>
    <property type="project" value="TreeGrafter"/>
</dbReference>
<dbReference type="GO" id="GO:0005764">
    <property type="term" value="C:lysosome"/>
    <property type="evidence" value="ECO:0007669"/>
    <property type="project" value="TreeGrafter"/>
</dbReference>
<dbReference type="SMART" id="SM00043">
    <property type="entry name" value="CY"/>
    <property type="match status" value="1"/>
</dbReference>
<dbReference type="Gene3D" id="3.10.450.10">
    <property type="match status" value="1"/>
</dbReference>
<dbReference type="FunFam" id="3.10.450.10:FF:000004">
    <property type="entry name" value="Cystatin C"/>
    <property type="match status" value="1"/>
</dbReference>
<protein>
    <recommendedName>
        <fullName evidence="4">Cystatin domain-containing protein</fullName>
    </recommendedName>
</protein>
<dbReference type="GO" id="GO:0031643">
    <property type="term" value="P:positive regulation of myelination"/>
    <property type="evidence" value="ECO:0007669"/>
    <property type="project" value="TreeGrafter"/>
</dbReference>
<dbReference type="AlphaFoldDB" id="A0A673C0D2"/>
<evidence type="ECO:0000259" key="4">
    <source>
        <dbReference type="SMART" id="SM00043"/>
    </source>
</evidence>
<keyword evidence="3" id="KW-0732">Signal</keyword>
<dbReference type="GO" id="GO:0004869">
    <property type="term" value="F:cysteine-type endopeptidase inhibitor activity"/>
    <property type="evidence" value="ECO:0007669"/>
    <property type="project" value="InterPro"/>
</dbReference>
<dbReference type="GO" id="GO:0006955">
    <property type="term" value="P:immune response"/>
    <property type="evidence" value="ECO:0007669"/>
    <property type="project" value="InterPro"/>
</dbReference>
<dbReference type="CDD" id="cd00042">
    <property type="entry name" value="CY"/>
    <property type="match status" value="1"/>
</dbReference>
<dbReference type="Pfam" id="PF00031">
    <property type="entry name" value="Cystatin"/>
    <property type="match status" value="1"/>
</dbReference>
<reference evidence="5" key="1">
    <citation type="submission" date="2019-06" db="EMBL/GenBank/DDBJ databases">
        <authorList>
            <consortium name="Wellcome Sanger Institute Data Sharing"/>
        </authorList>
    </citation>
    <scope>NUCLEOTIDE SEQUENCE [LARGE SCALE GENOMIC DNA]</scope>
</reference>
<dbReference type="InterPro" id="IPR000010">
    <property type="entry name" value="Cystatin_dom"/>
</dbReference>
<dbReference type="InterPro" id="IPR042886">
    <property type="entry name" value="Cystatin-F"/>
</dbReference>
<evidence type="ECO:0000256" key="2">
    <source>
        <dbReference type="ARBA" id="ARBA00023157"/>
    </source>
</evidence>
<feature type="chain" id="PRO_5025552194" description="Cystatin domain-containing protein" evidence="3">
    <location>
        <begin position="24"/>
        <end position="156"/>
    </location>
</feature>
<dbReference type="Proteomes" id="UP000472271">
    <property type="component" value="Chromosome 15"/>
</dbReference>
<dbReference type="GO" id="GO:0005770">
    <property type="term" value="C:late endosome"/>
    <property type="evidence" value="ECO:0007669"/>
    <property type="project" value="TreeGrafter"/>
</dbReference>
<evidence type="ECO:0000313" key="6">
    <source>
        <dbReference type="Proteomes" id="UP000472271"/>
    </source>
</evidence>
<name>A0A673C0D2_9TELE</name>
<dbReference type="Ensembl" id="ENSSORT00005047894.1">
    <property type="protein sequence ID" value="ENSSORP00005046729.1"/>
    <property type="gene ID" value="ENSSORG00005021379.1"/>
</dbReference>
<comment type="similarity">
    <text evidence="1">Belongs to the cystatin family.</text>
</comment>
<feature type="domain" description="Cystatin" evidence="4">
    <location>
        <begin position="34"/>
        <end position="146"/>
    </location>
</feature>